<feature type="transmembrane region" description="Helical" evidence="10">
    <location>
        <begin position="1329"/>
        <end position="1358"/>
    </location>
</feature>
<gene>
    <name evidence="12" type="ORF">HYH03_010072</name>
</gene>
<dbReference type="GO" id="GO:0005524">
    <property type="term" value="F:ATP binding"/>
    <property type="evidence" value="ECO:0007669"/>
    <property type="project" value="UniProtKB-KW"/>
</dbReference>
<dbReference type="Proteomes" id="UP000612055">
    <property type="component" value="Unassembled WGS sequence"/>
</dbReference>
<dbReference type="SMART" id="SM00382">
    <property type="entry name" value="AAA"/>
    <property type="match status" value="2"/>
</dbReference>
<dbReference type="PROSITE" id="PS50893">
    <property type="entry name" value="ABC_TRANSPORTER_2"/>
    <property type="match status" value="2"/>
</dbReference>
<feature type="region of interest" description="Disordered" evidence="9">
    <location>
        <begin position="778"/>
        <end position="800"/>
    </location>
</feature>
<proteinExistence type="inferred from homology"/>
<keyword evidence="4 10" id="KW-0812">Transmembrane</keyword>
<evidence type="ECO:0000256" key="2">
    <source>
        <dbReference type="ARBA" id="ARBA00006012"/>
    </source>
</evidence>
<evidence type="ECO:0000256" key="10">
    <source>
        <dbReference type="SAM" id="Phobius"/>
    </source>
</evidence>
<evidence type="ECO:0000313" key="12">
    <source>
        <dbReference type="EMBL" id="KAG2491494.1"/>
    </source>
</evidence>
<keyword evidence="6" id="KW-0067">ATP-binding</keyword>
<feature type="transmembrane region" description="Helical" evidence="10">
    <location>
        <begin position="1253"/>
        <end position="1275"/>
    </location>
</feature>
<protein>
    <recommendedName>
        <fullName evidence="11">ABC transporter domain-containing protein</fullName>
    </recommendedName>
</protein>
<dbReference type="OrthoDB" id="66620at2759"/>
<evidence type="ECO:0000259" key="11">
    <source>
        <dbReference type="PROSITE" id="PS50893"/>
    </source>
</evidence>
<reference evidence="12" key="1">
    <citation type="journal article" date="2020" name="bioRxiv">
        <title>Comparative genomics of Chlamydomonas.</title>
        <authorList>
            <person name="Craig R.J."/>
            <person name="Hasan A.R."/>
            <person name="Ness R.W."/>
            <person name="Keightley P.D."/>
        </authorList>
    </citation>
    <scope>NUCLEOTIDE SEQUENCE</scope>
    <source>
        <strain evidence="12">CCAP 11/70</strain>
    </source>
</reference>
<dbReference type="PANTHER" id="PTHR19241">
    <property type="entry name" value="ATP-BINDING CASSETTE TRANSPORTER"/>
    <property type="match status" value="1"/>
</dbReference>
<dbReference type="Pfam" id="PF08370">
    <property type="entry name" value="PDR_assoc"/>
    <property type="match status" value="1"/>
</dbReference>
<dbReference type="EMBL" id="JAEHOE010000052">
    <property type="protein sequence ID" value="KAG2491494.1"/>
    <property type="molecule type" value="Genomic_DNA"/>
</dbReference>
<feature type="transmembrane region" description="Helical" evidence="10">
    <location>
        <begin position="642"/>
        <end position="666"/>
    </location>
</feature>
<feature type="transmembrane region" description="Helical" evidence="10">
    <location>
        <begin position="1370"/>
        <end position="1389"/>
    </location>
</feature>
<dbReference type="Gene3D" id="3.40.50.300">
    <property type="entry name" value="P-loop containing nucleotide triphosphate hydrolases"/>
    <property type="match status" value="2"/>
</dbReference>
<evidence type="ECO:0000256" key="1">
    <source>
        <dbReference type="ARBA" id="ARBA00004141"/>
    </source>
</evidence>
<name>A0A835Y5M8_9CHLO</name>
<evidence type="ECO:0000256" key="9">
    <source>
        <dbReference type="SAM" id="MobiDB-lite"/>
    </source>
</evidence>
<evidence type="ECO:0000256" key="3">
    <source>
        <dbReference type="ARBA" id="ARBA00022448"/>
    </source>
</evidence>
<dbReference type="Pfam" id="PF00005">
    <property type="entry name" value="ABC_tran"/>
    <property type="match status" value="2"/>
</dbReference>
<keyword evidence="3" id="KW-0813">Transport</keyword>
<evidence type="ECO:0000256" key="4">
    <source>
        <dbReference type="ARBA" id="ARBA00022692"/>
    </source>
</evidence>
<feature type="transmembrane region" description="Helical" evidence="10">
    <location>
        <begin position="526"/>
        <end position="550"/>
    </location>
</feature>
<keyword evidence="13" id="KW-1185">Reference proteome</keyword>
<keyword evidence="5" id="KW-0547">Nucleotide-binding</keyword>
<dbReference type="GO" id="GO:0016020">
    <property type="term" value="C:membrane"/>
    <property type="evidence" value="ECO:0007669"/>
    <property type="project" value="UniProtKB-SubCell"/>
</dbReference>
<feature type="transmembrane region" description="Helical" evidence="10">
    <location>
        <begin position="570"/>
        <end position="595"/>
    </location>
</feature>
<dbReference type="InterPro" id="IPR013581">
    <property type="entry name" value="PDR_assoc"/>
</dbReference>
<dbReference type="GO" id="GO:0140359">
    <property type="term" value="F:ABC-type transporter activity"/>
    <property type="evidence" value="ECO:0007669"/>
    <property type="project" value="InterPro"/>
</dbReference>
<dbReference type="InterPro" id="IPR043926">
    <property type="entry name" value="ABCG_dom"/>
</dbReference>
<feature type="domain" description="ABC transporter" evidence="11">
    <location>
        <begin position="887"/>
        <end position="1151"/>
    </location>
</feature>
<feature type="transmembrane region" description="Helical" evidence="10">
    <location>
        <begin position="1287"/>
        <end position="1308"/>
    </location>
</feature>
<feature type="transmembrane region" description="Helical" evidence="10">
    <location>
        <begin position="607"/>
        <end position="630"/>
    </location>
</feature>
<dbReference type="GO" id="GO:0016887">
    <property type="term" value="F:ATP hydrolysis activity"/>
    <property type="evidence" value="ECO:0007669"/>
    <property type="project" value="InterPro"/>
</dbReference>
<keyword evidence="8 10" id="KW-0472">Membrane</keyword>
<dbReference type="InterPro" id="IPR003593">
    <property type="entry name" value="AAA+_ATPase"/>
</dbReference>
<dbReference type="Pfam" id="PF01061">
    <property type="entry name" value="ABC2_membrane"/>
    <property type="match status" value="2"/>
</dbReference>
<evidence type="ECO:0000256" key="7">
    <source>
        <dbReference type="ARBA" id="ARBA00022989"/>
    </source>
</evidence>
<feature type="transmembrane region" description="Helical" evidence="10">
    <location>
        <begin position="724"/>
        <end position="745"/>
    </location>
</feature>
<evidence type="ECO:0000256" key="5">
    <source>
        <dbReference type="ARBA" id="ARBA00022741"/>
    </source>
</evidence>
<evidence type="ECO:0000256" key="6">
    <source>
        <dbReference type="ARBA" id="ARBA00022840"/>
    </source>
</evidence>
<dbReference type="InterPro" id="IPR013525">
    <property type="entry name" value="ABC2_TM"/>
</dbReference>
<feature type="transmembrane region" description="Helical" evidence="10">
    <location>
        <begin position="494"/>
        <end position="514"/>
    </location>
</feature>
<sequence>MLLIRFPKWAECKEKIDDVPKQKLKPALPSRQDIANAIDAVTEGERDQRLVITKIADRLKRVGLTTPGIEVRWSNLKVDVPTPAPKRGKGAPPVSASSSSGLCKTPPRTTILDAGSGLLTPGRMTLLLGPPGSGRSLLLRALAGQLLAQNPFDPRLGREKDKAYRGGAGGLHLYGEVYYNGVPTSGKDLQIPRTATYISQTENHLAELTVRETLEFAAACQGTGMLRDLYKEMTKREKEAGMEPDDVELDKLMSLTQAKGPHAARAIVENMARLLAIDHVMDTFVGNDMLKGISGGQKRRVTYGEMAVGMQRVLMADEITNGLDAASALAIAKALRNVTKIMNTTFLISLLQPSPELVACFDDVILMAAGIIVYHGPVEALQPFLGSLGLQPAPEQNLADFVQEVVASPADQSRYRTQALPVGCNAWISPRRMRQAFLQSSVGKAAQEALAAPPYTHPLQDLVITRQPFGVSRTYMFTLALGREVILLKRNMDFSNAGLGQILFTAFLVSTAFVNLSHDSANDANLFLGVCFFSIMSIFMVGFNFAPIFVSRLAVFYKQRDHRFLTPSAFMASCIIMRLPDLFIQSVGYCIMVYFSVGFTLDAGRFFLFWSLIFAAGLNSIITFQLLGSICRQATITQGLGAVYLMINVIISGLPIAPTSIPPWWIWFYWISPMAWIFRAMAANELGSPAWAPASPAPGAPTIGQAVLELRGIKGEEGWVYGGLGYAIGFSVIQLFFLAICLAFLGPLSNKTPGYGDDDEEGRARSIQFAHLPEMLDGVESQGGASGDGDGDGEGQANPAYQGKAAAAPAAGAVAIVAAAGAVPVVEAPAATAAVPGSGPVAEATEGDREEAAAVISMRPTSADAADLDGKGEGEEGRELPFTHVTFAFKNISYFVPNPQHKKGKADSGPPELQLLNHVSGVFRPGVLTALMGASGAGKTTLMDVLAGRKTGGRVEGEQVVNGVTKEPHAFARLMGYVEQFDVHSPHATVEEALLATVEEALLFSANLRVTAAQLREAGGAQAFVRRMMKVVELEPLAHRTIGLGGASGGLSVEVRKRLTIACELVANPGIVFMDEPTSGLDARAAGVVMRAVRNTVEDGRTVVCTIHQPNREIMDAFDELLLLKPGGRTIFFGPLGKRQAHLVEHFSAYQGVPLYDPAMNPANWMLDATSAASAEAVGADFADLWAESAEAKVAMDLVDRSLQPRAAGDIEEGSAGGGGGGEAGGGGMYAQPLGRQLQLVLGRSLQMQTRDLAYNGVRFGIAFAMGWILGSLYWGLGDKYETELDLYNTIGCLFCSMLFLPVTNMLTVMPQIEVQRAVFYREKASGMYAPWIFAAAQILAEFPFLIGQIILYVGILYPTVHFMFDGPKFGWFLLYSILDVTAFTYMGMGAINLSKNMPSAIAGASLLLMLWNLFCGFLIPRPEMKDWYIWAYYCNPLMWIIQGVTVTQLGDLNDSYVMTDAGPVAVPEFLDQAFAYDFGMRGWIILILIGFLLTFCAATFFGVMRLNFQMR</sequence>
<comment type="caution">
    <text evidence="12">The sequence shown here is derived from an EMBL/GenBank/DDBJ whole genome shotgun (WGS) entry which is preliminary data.</text>
</comment>
<comment type="subcellular location">
    <subcellularLocation>
        <location evidence="1">Membrane</location>
        <topology evidence="1">Multi-pass membrane protein</topology>
    </subcellularLocation>
</comment>
<feature type="domain" description="ABC transporter" evidence="11">
    <location>
        <begin position="97"/>
        <end position="394"/>
    </location>
</feature>
<organism evidence="12 13">
    <name type="scientific">Edaphochlamys debaryana</name>
    <dbReference type="NCBI Taxonomy" id="47281"/>
    <lineage>
        <taxon>Eukaryota</taxon>
        <taxon>Viridiplantae</taxon>
        <taxon>Chlorophyta</taxon>
        <taxon>core chlorophytes</taxon>
        <taxon>Chlorophyceae</taxon>
        <taxon>CS clade</taxon>
        <taxon>Chlamydomonadales</taxon>
        <taxon>Chlamydomonadales incertae sedis</taxon>
        <taxon>Edaphochlamys</taxon>
    </lineage>
</organism>
<evidence type="ECO:0000313" key="13">
    <source>
        <dbReference type="Proteomes" id="UP000612055"/>
    </source>
</evidence>
<dbReference type="InterPro" id="IPR027417">
    <property type="entry name" value="P-loop_NTPase"/>
</dbReference>
<accession>A0A835Y5M8</accession>
<feature type="region of interest" description="Disordered" evidence="9">
    <location>
        <begin position="79"/>
        <end position="107"/>
    </location>
</feature>
<keyword evidence="7 10" id="KW-1133">Transmembrane helix</keyword>
<feature type="transmembrane region" description="Helical" evidence="10">
    <location>
        <begin position="1484"/>
        <end position="1504"/>
    </location>
</feature>
<dbReference type="GO" id="GO:0071944">
    <property type="term" value="C:cell periphery"/>
    <property type="evidence" value="ECO:0007669"/>
    <property type="project" value="UniProtKB-ARBA"/>
</dbReference>
<dbReference type="InterPro" id="IPR003439">
    <property type="entry name" value="ABC_transporter-like_ATP-bd"/>
</dbReference>
<dbReference type="SUPFAM" id="SSF52540">
    <property type="entry name" value="P-loop containing nucleoside triphosphate hydrolases"/>
    <property type="match status" value="2"/>
</dbReference>
<feature type="transmembrane region" description="Helical" evidence="10">
    <location>
        <begin position="1401"/>
        <end position="1420"/>
    </location>
</feature>
<dbReference type="Pfam" id="PF19055">
    <property type="entry name" value="ABC2_membrane_7"/>
    <property type="match status" value="1"/>
</dbReference>
<comment type="similarity">
    <text evidence="2">Belongs to the ABC transporter superfamily. ABCG family. PDR (TC 3.A.1.205) subfamily.</text>
</comment>
<evidence type="ECO:0000256" key="8">
    <source>
        <dbReference type="ARBA" id="ARBA00023136"/>
    </source>
</evidence>